<feature type="domain" description="STAS" evidence="1">
    <location>
        <begin position="12"/>
        <end position="116"/>
    </location>
</feature>
<dbReference type="Proteomes" id="UP000321723">
    <property type="component" value="Unassembled WGS sequence"/>
</dbReference>
<dbReference type="OrthoDB" id="5145734at2"/>
<evidence type="ECO:0000313" key="5">
    <source>
        <dbReference type="Proteomes" id="UP000564629"/>
    </source>
</evidence>
<organism evidence="2 4">
    <name type="scientific">Cellulomonas hominis</name>
    <dbReference type="NCBI Taxonomy" id="156981"/>
    <lineage>
        <taxon>Bacteria</taxon>
        <taxon>Bacillati</taxon>
        <taxon>Actinomycetota</taxon>
        <taxon>Actinomycetes</taxon>
        <taxon>Micrococcales</taxon>
        <taxon>Cellulomonadaceae</taxon>
        <taxon>Cellulomonas</taxon>
    </lineage>
</organism>
<dbReference type="EMBL" id="JACHDN010000001">
    <property type="protein sequence ID" value="MBB5472778.1"/>
    <property type="molecule type" value="Genomic_DNA"/>
</dbReference>
<sequence length="116" mass="11992">MDQTEDPTSPLGGIDVTTVQGRTVVRMWGEVDGALRAEASTSMAQALASSAPVVVDASGVTFIDSSGLAFVLQLHLAASETGQRLTLRDPGREVVGRLDLIGMAGEIDLEPEAAVA</sequence>
<protein>
    <submittedName>
        <fullName evidence="3">Anti-anti-sigma factor</fullName>
    </submittedName>
</protein>
<reference evidence="3 5" key="2">
    <citation type="submission" date="2020-08" db="EMBL/GenBank/DDBJ databases">
        <title>Sequencing the genomes of 1000 actinobacteria strains.</title>
        <authorList>
            <person name="Klenk H.-P."/>
        </authorList>
    </citation>
    <scope>NUCLEOTIDE SEQUENCE [LARGE SCALE GENOMIC DNA]</scope>
    <source>
        <strain evidence="3 5">DSM 9581</strain>
    </source>
</reference>
<evidence type="ECO:0000259" key="1">
    <source>
        <dbReference type="PROSITE" id="PS50801"/>
    </source>
</evidence>
<name>A0A511FBB7_9CELL</name>
<dbReference type="AlphaFoldDB" id="A0A511FBB7"/>
<dbReference type="InterPro" id="IPR036513">
    <property type="entry name" value="STAS_dom_sf"/>
</dbReference>
<proteinExistence type="predicted"/>
<dbReference type="EMBL" id="BJVQ01000018">
    <property type="protein sequence ID" value="GEL46551.1"/>
    <property type="molecule type" value="Genomic_DNA"/>
</dbReference>
<gene>
    <name evidence="2" type="ORF">CHO01_16670</name>
    <name evidence="3" type="ORF">HNR08_001514</name>
</gene>
<dbReference type="InterPro" id="IPR058548">
    <property type="entry name" value="MlaB-like_STAS"/>
</dbReference>
<dbReference type="SUPFAM" id="SSF52091">
    <property type="entry name" value="SpoIIaa-like"/>
    <property type="match status" value="1"/>
</dbReference>
<dbReference type="Proteomes" id="UP000564629">
    <property type="component" value="Unassembled WGS sequence"/>
</dbReference>
<dbReference type="CDD" id="cd07043">
    <property type="entry name" value="STAS_anti-anti-sigma_factors"/>
    <property type="match status" value="1"/>
</dbReference>
<keyword evidence="4" id="KW-1185">Reference proteome</keyword>
<dbReference type="InterPro" id="IPR002645">
    <property type="entry name" value="STAS_dom"/>
</dbReference>
<evidence type="ECO:0000313" key="4">
    <source>
        <dbReference type="Proteomes" id="UP000321723"/>
    </source>
</evidence>
<reference evidence="2 4" key="1">
    <citation type="submission" date="2019-07" db="EMBL/GenBank/DDBJ databases">
        <title>Whole genome shotgun sequence of Cellulomonas hominis NBRC 16055.</title>
        <authorList>
            <person name="Hosoyama A."/>
            <person name="Uohara A."/>
            <person name="Ohji S."/>
            <person name="Ichikawa N."/>
        </authorList>
    </citation>
    <scope>NUCLEOTIDE SEQUENCE [LARGE SCALE GENOMIC DNA]</scope>
    <source>
        <strain evidence="2 4">NBRC 16055</strain>
    </source>
</reference>
<evidence type="ECO:0000313" key="3">
    <source>
        <dbReference type="EMBL" id="MBB5472778.1"/>
    </source>
</evidence>
<dbReference type="RefSeq" id="WP_146836431.1">
    <property type="nucleotide sequence ID" value="NZ_BJVQ01000018.1"/>
</dbReference>
<accession>A0A511FBB7</accession>
<dbReference type="Pfam" id="PF13466">
    <property type="entry name" value="STAS_2"/>
    <property type="match status" value="1"/>
</dbReference>
<evidence type="ECO:0000313" key="2">
    <source>
        <dbReference type="EMBL" id="GEL46551.1"/>
    </source>
</evidence>
<dbReference type="PROSITE" id="PS50801">
    <property type="entry name" value="STAS"/>
    <property type="match status" value="1"/>
</dbReference>
<comment type="caution">
    <text evidence="2">The sequence shown here is derived from an EMBL/GenBank/DDBJ whole genome shotgun (WGS) entry which is preliminary data.</text>
</comment>
<dbReference type="Gene3D" id="3.30.750.24">
    <property type="entry name" value="STAS domain"/>
    <property type="match status" value="1"/>
</dbReference>